<dbReference type="Gene3D" id="2.40.170.20">
    <property type="entry name" value="TonB-dependent receptor, beta-barrel domain"/>
    <property type="match status" value="1"/>
</dbReference>
<evidence type="ECO:0000256" key="7">
    <source>
        <dbReference type="ARBA" id="ARBA00023136"/>
    </source>
</evidence>
<dbReference type="InterPro" id="IPR036942">
    <property type="entry name" value="Beta-barrel_TonB_sf"/>
</dbReference>
<comment type="caution">
    <text evidence="13">The sequence shown here is derived from an EMBL/GenBank/DDBJ whole genome shotgun (WGS) entry which is preliminary data.</text>
</comment>
<evidence type="ECO:0000256" key="6">
    <source>
        <dbReference type="ARBA" id="ARBA00023077"/>
    </source>
</evidence>
<dbReference type="Pfam" id="PF07715">
    <property type="entry name" value="Plug"/>
    <property type="match status" value="1"/>
</dbReference>
<evidence type="ECO:0000256" key="4">
    <source>
        <dbReference type="ARBA" id="ARBA00022692"/>
    </source>
</evidence>
<keyword evidence="4" id="KW-0812">Transmembrane</keyword>
<evidence type="ECO:0000256" key="10">
    <source>
        <dbReference type="RuleBase" id="RU003357"/>
    </source>
</evidence>
<name>A0A2N7PI18_9BACT</name>
<proteinExistence type="inferred from homology"/>
<dbReference type="PANTHER" id="PTHR30069:SF29">
    <property type="entry name" value="HEMOGLOBIN AND HEMOGLOBIN-HAPTOGLOBIN-BINDING PROTEIN 1-RELATED"/>
    <property type="match status" value="1"/>
</dbReference>
<evidence type="ECO:0000256" key="5">
    <source>
        <dbReference type="ARBA" id="ARBA00022729"/>
    </source>
</evidence>
<keyword evidence="7 10" id="KW-0472">Membrane</keyword>
<sequence>MMRIKEFFGGKVIIISLFLRLTSLGYAEDNFYQLEEVKITAHPLAEPLERASQEIKILKKEELTKYGLSRISSLDLRERGGFGVQEDLSFRGTTFEQNLVLFEGIKITDLQTSHHLMNLPFTENNLEAIEVLSGGASPFYGTGGFGGGLNFLLEPSKEGFNFKVGMGSYDYRDLEIKAGLPLLKEKFLNLLFSQRKAQGFIWNRDFDIRNFNLYHKDPQTTLFYGFQEKDFGARNFYTPKYDSEWEETRTHLLLAKKLINIRKLLFEPAILYRKNYDLYLLNRRNPTFYKNRHETYLYRIRLPLSLEWKENLFGFGFEGSYEEWEGLLRNGQIRKELLRREYSFFAFFKPKIGDNLFPSLQIRYDLHSKEKDFLSFGGGISYLLHEGIKSRFSFNYSYRLPSATELFYDSLGIRGNLELSSEKAINLETGLDFSQKSYHLSFTLFYRKGWKLIDWIFNGSHVLAENLDLKTIGFTWDLKKELRGHSLIISYTYLNQAGANLNFARYHGNYMRHNLVMAGDFKLPYQINLVSFLNYQKRFSQKGIVLLNLEIRKKISDKLRLSLWGKNLFDETYYEIRYAEAKKGVLGIPQWIGFRVEGGF</sequence>
<feature type="domain" description="TonB-dependent receptor plug" evidence="12">
    <location>
        <begin position="68"/>
        <end position="147"/>
    </location>
</feature>
<keyword evidence="5" id="KW-0732">Signal</keyword>
<evidence type="ECO:0000259" key="11">
    <source>
        <dbReference type="Pfam" id="PF00593"/>
    </source>
</evidence>
<keyword evidence="8" id="KW-0675">Receptor</keyword>
<keyword evidence="3" id="KW-1134">Transmembrane beta strand</keyword>
<comment type="similarity">
    <text evidence="10">Belongs to the TonB-dependent receptor family.</text>
</comment>
<evidence type="ECO:0000256" key="8">
    <source>
        <dbReference type="ARBA" id="ARBA00023170"/>
    </source>
</evidence>
<evidence type="ECO:0000256" key="3">
    <source>
        <dbReference type="ARBA" id="ARBA00022452"/>
    </source>
</evidence>
<gene>
    <name evidence="13" type="ORF">C0197_06320</name>
</gene>
<keyword evidence="6 10" id="KW-0798">TonB box</keyword>
<evidence type="ECO:0000256" key="1">
    <source>
        <dbReference type="ARBA" id="ARBA00004571"/>
    </source>
</evidence>
<dbReference type="Pfam" id="PF00593">
    <property type="entry name" value="TonB_dep_Rec_b-barrel"/>
    <property type="match status" value="1"/>
</dbReference>
<dbReference type="PANTHER" id="PTHR30069">
    <property type="entry name" value="TONB-DEPENDENT OUTER MEMBRANE RECEPTOR"/>
    <property type="match status" value="1"/>
</dbReference>
<dbReference type="Proteomes" id="UP000235731">
    <property type="component" value="Unassembled WGS sequence"/>
</dbReference>
<dbReference type="GO" id="GO:0044718">
    <property type="term" value="P:siderophore transmembrane transport"/>
    <property type="evidence" value="ECO:0007669"/>
    <property type="project" value="TreeGrafter"/>
</dbReference>
<evidence type="ECO:0000313" key="14">
    <source>
        <dbReference type="Proteomes" id="UP000235731"/>
    </source>
</evidence>
<accession>A0A2N7PI18</accession>
<evidence type="ECO:0000313" key="13">
    <source>
        <dbReference type="EMBL" id="PMP60999.1"/>
    </source>
</evidence>
<dbReference type="SUPFAM" id="SSF56935">
    <property type="entry name" value="Porins"/>
    <property type="match status" value="1"/>
</dbReference>
<comment type="subcellular location">
    <subcellularLocation>
        <location evidence="1">Cell outer membrane</location>
        <topology evidence="1">Multi-pass membrane protein</topology>
    </subcellularLocation>
</comment>
<evidence type="ECO:0000256" key="2">
    <source>
        <dbReference type="ARBA" id="ARBA00022448"/>
    </source>
</evidence>
<dbReference type="AlphaFoldDB" id="A0A2N7PI18"/>
<keyword evidence="2" id="KW-0813">Transport</keyword>
<evidence type="ECO:0000259" key="12">
    <source>
        <dbReference type="Pfam" id="PF07715"/>
    </source>
</evidence>
<dbReference type="InterPro" id="IPR000531">
    <property type="entry name" value="Beta-barrel_TonB"/>
</dbReference>
<dbReference type="InterPro" id="IPR012910">
    <property type="entry name" value="Plug_dom"/>
</dbReference>
<dbReference type="GO" id="GO:0015344">
    <property type="term" value="F:siderophore uptake transmembrane transporter activity"/>
    <property type="evidence" value="ECO:0007669"/>
    <property type="project" value="TreeGrafter"/>
</dbReference>
<keyword evidence="9" id="KW-0998">Cell outer membrane</keyword>
<protein>
    <recommendedName>
        <fullName evidence="15">TonB-dependent receptor</fullName>
    </recommendedName>
</protein>
<dbReference type="GO" id="GO:0009279">
    <property type="term" value="C:cell outer membrane"/>
    <property type="evidence" value="ECO:0007669"/>
    <property type="project" value="UniProtKB-SubCell"/>
</dbReference>
<dbReference type="InterPro" id="IPR037066">
    <property type="entry name" value="Plug_dom_sf"/>
</dbReference>
<feature type="domain" description="TonB-dependent receptor-like beta-barrel" evidence="11">
    <location>
        <begin position="203"/>
        <end position="568"/>
    </location>
</feature>
<evidence type="ECO:0008006" key="15">
    <source>
        <dbReference type="Google" id="ProtNLM"/>
    </source>
</evidence>
<dbReference type="EMBL" id="PNIE01000095">
    <property type="protein sequence ID" value="PMP60999.1"/>
    <property type="molecule type" value="Genomic_DNA"/>
</dbReference>
<dbReference type="Gene3D" id="2.170.130.10">
    <property type="entry name" value="TonB-dependent receptor, plug domain"/>
    <property type="match status" value="1"/>
</dbReference>
<dbReference type="InterPro" id="IPR039426">
    <property type="entry name" value="TonB-dep_rcpt-like"/>
</dbReference>
<evidence type="ECO:0000256" key="9">
    <source>
        <dbReference type="ARBA" id="ARBA00023237"/>
    </source>
</evidence>
<reference evidence="13 14" key="1">
    <citation type="submission" date="2018-01" db="EMBL/GenBank/DDBJ databases">
        <title>Metagenomic assembled genomes from two thermal pools in the Uzon Caldera, Kamchatka, Russia.</title>
        <authorList>
            <person name="Wilkins L."/>
            <person name="Ettinger C."/>
        </authorList>
    </citation>
    <scope>NUCLEOTIDE SEQUENCE [LARGE SCALE GENOMIC DNA]</scope>
    <source>
        <strain evidence="13">ZAV-15</strain>
    </source>
</reference>
<organism evidence="13 14">
    <name type="scientific">Caldimicrobium thiodismutans</name>
    <dbReference type="NCBI Taxonomy" id="1653476"/>
    <lineage>
        <taxon>Bacteria</taxon>
        <taxon>Pseudomonadati</taxon>
        <taxon>Thermodesulfobacteriota</taxon>
        <taxon>Thermodesulfobacteria</taxon>
        <taxon>Thermodesulfobacteriales</taxon>
        <taxon>Thermodesulfobacteriaceae</taxon>
        <taxon>Caldimicrobium</taxon>
    </lineage>
</organism>